<gene>
    <name evidence="2" type="ORF">CEY16_10710</name>
</gene>
<proteinExistence type="predicted"/>
<organism evidence="2 3">
    <name type="scientific">Halalkalibacillus sediminis</name>
    <dbReference type="NCBI Taxonomy" id="2018042"/>
    <lineage>
        <taxon>Bacteria</taxon>
        <taxon>Bacillati</taxon>
        <taxon>Bacillota</taxon>
        <taxon>Bacilli</taxon>
        <taxon>Bacillales</taxon>
        <taxon>Bacillaceae</taxon>
        <taxon>Halalkalibacillus</taxon>
    </lineage>
</organism>
<comment type="caution">
    <text evidence="2">The sequence shown here is derived from an EMBL/GenBank/DDBJ whole genome shotgun (WGS) entry which is preliminary data.</text>
</comment>
<sequence length="59" mass="6931">MNKAELEAELQHLKMDYIRIQGDVEKMESIGGRTIPIEQHLKRLEQEIADVRKKLQEAE</sequence>
<feature type="coiled-coil region" evidence="1">
    <location>
        <begin position="3"/>
        <end position="57"/>
    </location>
</feature>
<evidence type="ECO:0000313" key="2">
    <source>
        <dbReference type="EMBL" id="PKR77203.1"/>
    </source>
</evidence>
<keyword evidence="1" id="KW-0175">Coiled coil</keyword>
<dbReference type="Proteomes" id="UP000243524">
    <property type="component" value="Unassembled WGS sequence"/>
</dbReference>
<dbReference type="OrthoDB" id="2973146at2"/>
<reference evidence="2 3" key="1">
    <citation type="submission" date="2017-06" db="EMBL/GenBank/DDBJ databases">
        <title>the draft geome sequence of Illustriluteabacillus marina B3227.</title>
        <authorList>
            <person name="He R.-H."/>
            <person name="Du Z.-J."/>
        </authorList>
    </citation>
    <scope>NUCLEOTIDE SEQUENCE [LARGE SCALE GENOMIC DNA]</scope>
    <source>
        <strain evidence="2 3">B3227</strain>
    </source>
</reference>
<dbReference type="RefSeq" id="WP_101332031.1">
    <property type="nucleotide sequence ID" value="NZ_PJNH01000003.1"/>
</dbReference>
<dbReference type="EMBL" id="PJNH01000003">
    <property type="protein sequence ID" value="PKR77203.1"/>
    <property type="molecule type" value="Genomic_DNA"/>
</dbReference>
<keyword evidence="3" id="KW-1185">Reference proteome</keyword>
<dbReference type="InterPro" id="IPR048062">
    <property type="entry name" value="SE1832-like"/>
</dbReference>
<evidence type="ECO:0000313" key="3">
    <source>
        <dbReference type="Proteomes" id="UP000243524"/>
    </source>
</evidence>
<protein>
    <submittedName>
        <fullName evidence="2">Uncharacterized protein</fullName>
    </submittedName>
</protein>
<evidence type="ECO:0000256" key="1">
    <source>
        <dbReference type="SAM" id="Coils"/>
    </source>
</evidence>
<dbReference type="NCBIfam" id="NF040877">
    <property type="entry name" value="SE1832_fam"/>
    <property type="match status" value="1"/>
</dbReference>
<accession>A0A2I0QS97</accession>
<name>A0A2I0QS97_9BACI</name>
<dbReference type="AlphaFoldDB" id="A0A2I0QS97"/>